<evidence type="ECO:0008006" key="3">
    <source>
        <dbReference type="Google" id="ProtNLM"/>
    </source>
</evidence>
<evidence type="ECO:0000313" key="2">
    <source>
        <dbReference type="Proteomes" id="UP000075238"/>
    </source>
</evidence>
<gene>
    <name evidence="1" type="ORF">A2G96_05895</name>
</gene>
<protein>
    <recommendedName>
        <fullName evidence="3">Phage tail protein</fullName>
    </recommendedName>
</protein>
<reference evidence="1 2" key="1">
    <citation type="submission" date="2016-03" db="EMBL/GenBank/DDBJ databases">
        <title>Complete genome sequence of a novel chlorpyrifos degrading bacterium, Cupriavidus nantongensis sp. X1.</title>
        <authorList>
            <person name="Fang L."/>
        </authorList>
    </citation>
    <scope>NUCLEOTIDE SEQUENCE [LARGE SCALE GENOMIC DNA]</scope>
    <source>
        <strain evidence="1 2">X1</strain>
    </source>
</reference>
<dbReference type="RefSeq" id="WP_062797631.1">
    <property type="nucleotide sequence ID" value="NZ_CP014844.1"/>
</dbReference>
<dbReference type="OrthoDB" id="90759at2"/>
<dbReference type="Proteomes" id="UP000075238">
    <property type="component" value="Chromosome 1"/>
</dbReference>
<dbReference type="EMBL" id="CP014844">
    <property type="protein sequence ID" value="AMR77301.1"/>
    <property type="molecule type" value="Genomic_DNA"/>
</dbReference>
<keyword evidence="2" id="KW-1185">Reference proteome</keyword>
<evidence type="ECO:0000313" key="1">
    <source>
        <dbReference type="EMBL" id="AMR77301.1"/>
    </source>
</evidence>
<sequence length="412" mass="45905">MSERVASLLPPNATPLERAIEQVTVTEPDPGILRLLYQPHAIPFRLLPWLAWAEDVPIWPKRDNAAADEAIKRDLVANSWRLHRLQGTLAGLRRMAHYAGARIVGVFTPPSKNFLAPALTNAERAAFRALYPQLRIYRYRTIGQRQGAMLHGAHLGHGVFPLISDAIARIAPRAYLYRDGVESELAILQRSSTTSTRTAITEVEVRAPGVRRHVSFIAGHPRYLATSDARQRIYNLQLADAYQQTDDALSYTTITPSLTPIDVRFDNVAEIGHARGVFLGAAQLGQSYRVLALSTARDRLYQRLAVFDPDIEVSRVRAALHFGGQHRLGFPAHNAELRVEIRGRRTLRHAGRFVVGHTVTSDQRPLSEALAAMRWAKRLSDRIAIDTAIRRPEAAGAHLVAGDVIAGEWNER</sequence>
<dbReference type="InterPro" id="IPR006521">
    <property type="entry name" value="Tail_protein_I"/>
</dbReference>
<dbReference type="Pfam" id="PF09684">
    <property type="entry name" value="Tail_P2_I"/>
    <property type="match status" value="1"/>
</dbReference>
<dbReference type="NCBIfam" id="TIGR01634">
    <property type="entry name" value="tail_P2_I"/>
    <property type="match status" value="1"/>
</dbReference>
<accession>A0A142JGT9</accession>
<dbReference type="STRING" id="1796606.A2G96_05895"/>
<proteinExistence type="predicted"/>
<name>A0A142JGT9_9BURK</name>
<dbReference type="AlphaFoldDB" id="A0A142JGT9"/>
<dbReference type="KEGG" id="cnan:A2G96_05895"/>
<organism evidence="1 2">
    <name type="scientific">Cupriavidus nantongensis</name>
    <dbReference type="NCBI Taxonomy" id="1796606"/>
    <lineage>
        <taxon>Bacteria</taxon>
        <taxon>Pseudomonadati</taxon>
        <taxon>Pseudomonadota</taxon>
        <taxon>Betaproteobacteria</taxon>
        <taxon>Burkholderiales</taxon>
        <taxon>Burkholderiaceae</taxon>
        <taxon>Cupriavidus</taxon>
    </lineage>
</organism>